<organism evidence="1">
    <name type="scientific">bioreactor metagenome</name>
    <dbReference type="NCBI Taxonomy" id="1076179"/>
    <lineage>
        <taxon>unclassified sequences</taxon>
        <taxon>metagenomes</taxon>
        <taxon>ecological metagenomes</taxon>
    </lineage>
</organism>
<name>A0A645EW61_9ZZZZ</name>
<accession>A0A645EW61</accession>
<sequence length="240" mass="26471">MHVLGEIVHIVKMDDSLLMGFDHLRRKQQPPGEVLGYLTGHVVALNAVDGRILVGIFLLDFLVVALDQAENAVVGGVGLPHQLARVAVGDVFFGDFVSAVTHDFGFDDILDFLHRKRAVDGTADGGHTIADRPDLRRGQSRFKFHGLIGFADRDQNFFDGEIDFRSVAFYNLHKSATTIFCILSIQYITIYCGAQYNSRILKSNHKFEIFYNFSVIGHAAFTATRHIPATAVRSPAAGPA</sequence>
<comment type="caution">
    <text evidence="1">The sequence shown here is derived from an EMBL/GenBank/DDBJ whole genome shotgun (WGS) entry which is preliminary data.</text>
</comment>
<reference evidence="1" key="1">
    <citation type="submission" date="2019-08" db="EMBL/GenBank/DDBJ databases">
        <authorList>
            <person name="Kucharzyk K."/>
            <person name="Murdoch R.W."/>
            <person name="Higgins S."/>
            <person name="Loffler F."/>
        </authorList>
    </citation>
    <scope>NUCLEOTIDE SEQUENCE</scope>
</reference>
<proteinExistence type="predicted"/>
<protein>
    <submittedName>
        <fullName evidence="1">Uncharacterized protein</fullName>
    </submittedName>
</protein>
<gene>
    <name evidence="1" type="ORF">SDC9_153534</name>
</gene>
<dbReference type="EMBL" id="VSSQ01052183">
    <property type="protein sequence ID" value="MPN06278.1"/>
    <property type="molecule type" value="Genomic_DNA"/>
</dbReference>
<dbReference type="AlphaFoldDB" id="A0A645EW61"/>
<evidence type="ECO:0000313" key="1">
    <source>
        <dbReference type="EMBL" id="MPN06278.1"/>
    </source>
</evidence>